<gene>
    <name evidence="4" type="ORF">glysoja_028815</name>
</gene>
<dbReference type="InterPro" id="IPR036431">
    <property type="entry name" value="ARID_dom_sf"/>
</dbReference>
<keyword evidence="1" id="KW-0539">Nucleus</keyword>
<dbReference type="SUPFAM" id="SSF46774">
    <property type="entry name" value="ARID-like"/>
    <property type="match status" value="1"/>
</dbReference>
<feature type="region of interest" description="Disordered" evidence="2">
    <location>
        <begin position="401"/>
        <end position="423"/>
    </location>
</feature>
<feature type="compositionally biased region" description="Basic and acidic residues" evidence="2">
    <location>
        <begin position="409"/>
        <end position="423"/>
    </location>
</feature>
<dbReference type="Proteomes" id="UP000053555">
    <property type="component" value="Unassembled WGS sequence"/>
</dbReference>
<name>A0A0B2NVS2_GLYSO</name>
<dbReference type="GO" id="GO:0003677">
    <property type="term" value="F:DNA binding"/>
    <property type="evidence" value="ECO:0007669"/>
    <property type="project" value="InterPro"/>
</dbReference>
<dbReference type="PROSITE" id="PS51011">
    <property type="entry name" value="ARID"/>
    <property type="match status" value="1"/>
</dbReference>
<evidence type="ECO:0000313" key="4">
    <source>
        <dbReference type="EMBL" id="KHM99358.1"/>
    </source>
</evidence>
<accession>A0A0B2NVS2</accession>
<dbReference type="PANTHER" id="PTHR46410">
    <property type="entry name" value="AT-RICH INTERACTIVE DOMAIN-CONTAINING PROTEIN 2"/>
    <property type="match status" value="1"/>
</dbReference>
<dbReference type="PANTHER" id="PTHR46410:SF1">
    <property type="entry name" value="AT-RICH INTERACTIVE DOMAIN-CONTAINING PROTEIN 1"/>
    <property type="match status" value="1"/>
</dbReference>
<dbReference type="AlphaFoldDB" id="A0A0B2NVS2"/>
<dbReference type="SMART" id="SM01189">
    <property type="entry name" value="ELM2"/>
    <property type="match status" value="1"/>
</dbReference>
<dbReference type="SMART" id="SM00501">
    <property type="entry name" value="BRIGHT"/>
    <property type="match status" value="1"/>
</dbReference>
<dbReference type="Gene3D" id="1.10.150.60">
    <property type="entry name" value="ARID DNA-binding domain"/>
    <property type="match status" value="1"/>
</dbReference>
<dbReference type="CDD" id="cd00167">
    <property type="entry name" value="SANT"/>
    <property type="match status" value="1"/>
</dbReference>
<protein>
    <submittedName>
        <fullName evidence="4">AT-rich interactive domain-containing protein 1</fullName>
    </submittedName>
</protein>
<feature type="domain" description="ARID" evidence="3">
    <location>
        <begin position="1"/>
        <end position="65"/>
    </location>
</feature>
<feature type="region of interest" description="Disordered" evidence="2">
    <location>
        <begin position="604"/>
        <end position="651"/>
    </location>
</feature>
<dbReference type="EMBL" id="KN671692">
    <property type="protein sequence ID" value="KHM99358.1"/>
    <property type="molecule type" value="Genomic_DNA"/>
</dbReference>
<reference evidence="4" key="1">
    <citation type="submission" date="2014-07" db="EMBL/GenBank/DDBJ databases">
        <title>Identification of a novel salt tolerance gene in wild soybean by whole-genome sequencing.</title>
        <authorList>
            <person name="Lam H.-M."/>
            <person name="Qi X."/>
            <person name="Li M.-W."/>
            <person name="Liu X."/>
            <person name="Xie M."/>
            <person name="Ni M."/>
            <person name="Xu X."/>
        </authorList>
    </citation>
    <scope>NUCLEOTIDE SEQUENCE [LARGE SCALE GENOMIC DNA]</scope>
    <source>
        <tissue evidence="4">Root</tissue>
    </source>
</reference>
<proteinExistence type="predicted"/>
<dbReference type="Pfam" id="PF01388">
    <property type="entry name" value="ARID"/>
    <property type="match status" value="1"/>
</dbReference>
<organism evidence="4">
    <name type="scientific">Glycine soja</name>
    <name type="common">Wild soybean</name>
    <dbReference type="NCBI Taxonomy" id="3848"/>
    <lineage>
        <taxon>Eukaryota</taxon>
        <taxon>Viridiplantae</taxon>
        <taxon>Streptophyta</taxon>
        <taxon>Embryophyta</taxon>
        <taxon>Tracheophyta</taxon>
        <taxon>Spermatophyta</taxon>
        <taxon>Magnoliopsida</taxon>
        <taxon>eudicotyledons</taxon>
        <taxon>Gunneridae</taxon>
        <taxon>Pentapetalae</taxon>
        <taxon>rosids</taxon>
        <taxon>fabids</taxon>
        <taxon>Fabales</taxon>
        <taxon>Fabaceae</taxon>
        <taxon>Papilionoideae</taxon>
        <taxon>50 kb inversion clade</taxon>
        <taxon>NPAAA clade</taxon>
        <taxon>indigoferoid/millettioid clade</taxon>
        <taxon>Phaseoleae</taxon>
        <taxon>Glycine</taxon>
        <taxon>Glycine subgen. Soja</taxon>
    </lineage>
</organism>
<dbReference type="InterPro" id="IPR001005">
    <property type="entry name" value="SANT/Myb"/>
</dbReference>
<evidence type="ECO:0000256" key="2">
    <source>
        <dbReference type="SAM" id="MobiDB-lite"/>
    </source>
</evidence>
<evidence type="ECO:0000259" key="3">
    <source>
        <dbReference type="PROSITE" id="PS51011"/>
    </source>
</evidence>
<dbReference type="InterPro" id="IPR001606">
    <property type="entry name" value="ARID_dom"/>
</dbReference>
<dbReference type="InterPro" id="IPR000949">
    <property type="entry name" value="ELM2_dom"/>
</dbReference>
<dbReference type="CDD" id="cd16100">
    <property type="entry name" value="ARID"/>
    <property type="match status" value="1"/>
</dbReference>
<sequence length="651" mass="73672">MMSNGDPLDLYKLFMVVKEKGGYDAVCKNKLWDLVGEEYGLGVKVGSSAELVYSKHLSSLEACLKNATDGKFPECGLIDDRVKFHKHLMEAQAESLLDDSGEEEAGDELERIVCDCKDGRKLCGSNRVKYVKPESNVAELERVYEYLDETKSCVSDSVKGKKSDSNGDEFDNVCDFLDGRELCDTNRVKGVSPESNGDKKVQSKGLVDLDMLDNGTDEHIIRNLCSLNTERNILEEFDGGKILTVDASDAESNMPRLSDGSKCCDNDDDDDSDEVLILDPSGVDKEIFGRKRKRESKSEMLSWITSIAKNPCDSTVGSIPEKSKWKFYSSQEIWKQVLLFREAVFLKKDFETTSEQLNWQGQKMHPSMYDDRVGAMYNLRQRLKCDKRVLLGKTTSGGVSLASSGGTHVDLERTPSSHAEDRAEKLLPDSGTAHSSLDRCARVHIPLGPNHQAEVPEWTVITYEVDSKWLGTQIWPPKTVNSKCRLFERDPIGEGRQNSCGCQVQGSVECVRFHIAKRRAKVKLELGEAFHQWNLHKVGEEVGGSWTEQEEKKFKDVVKSNPASLEKCFWDHLFKTFPKKSREDLVSYYFNVFLLQRRAYQNRHTPDNIDSDDDESEFTPLRKVFGHQTPKPRSFTLLSPKKATFKRENNK</sequence>
<evidence type="ECO:0000256" key="1">
    <source>
        <dbReference type="ARBA" id="ARBA00023242"/>
    </source>
</evidence>